<comment type="caution">
    <text evidence="7">The sequence shown here is derived from an EMBL/GenBank/DDBJ whole genome shotgun (WGS) entry which is preliminary data.</text>
</comment>
<dbReference type="GO" id="GO:0006351">
    <property type="term" value="P:DNA-templated transcription"/>
    <property type="evidence" value="ECO:0007669"/>
    <property type="project" value="InterPro"/>
</dbReference>
<dbReference type="Proteomes" id="UP000186594">
    <property type="component" value="Unassembled WGS sequence"/>
</dbReference>
<evidence type="ECO:0000256" key="3">
    <source>
        <dbReference type="ARBA" id="ARBA00022833"/>
    </source>
</evidence>
<dbReference type="EMBL" id="LXFE01000157">
    <property type="protein sequence ID" value="OLL26615.1"/>
    <property type="molecule type" value="Genomic_DNA"/>
</dbReference>
<dbReference type="SUPFAM" id="SSF46942">
    <property type="entry name" value="Elongation factor TFIIS domain 2"/>
    <property type="match status" value="1"/>
</dbReference>
<dbReference type="OMA" id="YRGDIRN"/>
<dbReference type="Pfam" id="PF07500">
    <property type="entry name" value="TFIIS_M"/>
    <property type="match status" value="1"/>
</dbReference>
<dbReference type="InterPro" id="IPR003618">
    <property type="entry name" value="TFIIS_cen_dom"/>
</dbReference>
<proteinExistence type="predicted"/>
<dbReference type="PANTHER" id="PTHR11477:SF0">
    <property type="entry name" value="IP08861P-RELATED"/>
    <property type="match status" value="1"/>
</dbReference>
<protein>
    <submittedName>
        <fullName evidence="7">Transcription elongation factor A protein 2</fullName>
    </submittedName>
</protein>
<keyword evidence="8" id="KW-1185">Reference proteome</keyword>
<dbReference type="InterPro" id="IPR036575">
    <property type="entry name" value="TFIIS_cen_dom_sf"/>
</dbReference>
<dbReference type="AlphaFoldDB" id="A0A1U7LVB3"/>
<keyword evidence="4" id="KW-0539">Nucleus</keyword>
<evidence type="ECO:0000256" key="4">
    <source>
        <dbReference type="ARBA" id="ARBA00023242"/>
    </source>
</evidence>
<accession>A0A1U7LVB3</accession>
<dbReference type="GO" id="GO:0008270">
    <property type="term" value="F:zinc ion binding"/>
    <property type="evidence" value="ECO:0007669"/>
    <property type="project" value="UniProtKB-KW"/>
</dbReference>
<evidence type="ECO:0000313" key="8">
    <source>
        <dbReference type="Proteomes" id="UP000186594"/>
    </source>
</evidence>
<keyword evidence="7" id="KW-0251">Elongation factor</keyword>
<feature type="domain" description="TFIIS central" evidence="6">
    <location>
        <begin position="16"/>
        <end position="128"/>
    </location>
</feature>
<reference evidence="7 8" key="1">
    <citation type="submission" date="2016-04" db="EMBL/GenBank/DDBJ databases">
        <title>Evolutionary innovation and constraint leading to complex multicellularity in the Ascomycota.</title>
        <authorList>
            <person name="Cisse O."/>
            <person name="Nguyen A."/>
            <person name="Hewitt D.A."/>
            <person name="Jedd G."/>
            <person name="Stajich J.E."/>
        </authorList>
    </citation>
    <scope>NUCLEOTIDE SEQUENCE [LARGE SCALE GENOMIC DNA]</scope>
    <source>
        <strain evidence="7 8">DAH-3</strain>
    </source>
</reference>
<keyword evidence="7" id="KW-0648">Protein biosynthesis</keyword>
<name>A0A1U7LVB3_NEOID</name>
<evidence type="ECO:0000259" key="6">
    <source>
        <dbReference type="PROSITE" id="PS51321"/>
    </source>
</evidence>
<sequence length="162" mass="18225">MMSTYEMDQLQTGSEIRDKSRKAIYYALQGACPNIPEASNISAEIETNVFHQHNDETHNDYRHDVRSRILNLKKNTLLSKSLLNGSLAPSTFAKMTSEEMATPERKRENKEILDEALHQTMFVDTIEPHKNEMDIVPGEAQGIMPRSGYPGIEFEAPGAGDT</sequence>
<evidence type="ECO:0000256" key="1">
    <source>
        <dbReference type="ARBA" id="ARBA00022723"/>
    </source>
</evidence>
<gene>
    <name evidence="7" type="ORF">NEOLI_000067</name>
</gene>
<evidence type="ECO:0000313" key="7">
    <source>
        <dbReference type="EMBL" id="OLL26615.1"/>
    </source>
</evidence>
<organism evidence="7 8">
    <name type="scientific">Neolecta irregularis (strain DAH-3)</name>
    <dbReference type="NCBI Taxonomy" id="1198029"/>
    <lineage>
        <taxon>Eukaryota</taxon>
        <taxon>Fungi</taxon>
        <taxon>Dikarya</taxon>
        <taxon>Ascomycota</taxon>
        <taxon>Taphrinomycotina</taxon>
        <taxon>Neolectales</taxon>
        <taxon>Neolectaceae</taxon>
        <taxon>Neolecta</taxon>
    </lineage>
</organism>
<dbReference type="GO" id="GO:0003746">
    <property type="term" value="F:translation elongation factor activity"/>
    <property type="evidence" value="ECO:0007669"/>
    <property type="project" value="UniProtKB-KW"/>
</dbReference>
<keyword evidence="2" id="KW-0863">Zinc-finger</keyword>
<dbReference type="PROSITE" id="PS51321">
    <property type="entry name" value="TFIIS_CENTRAL"/>
    <property type="match status" value="1"/>
</dbReference>
<evidence type="ECO:0000256" key="5">
    <source>
        <dbReference type="SAM" id="MobiDB-lite"/>
    </source>
</evidence>
<keyword evidence="1" id="KW-0479">Metal-binding</keyword>
<evidence type="ECO:0000256" key="2">
    <source>
        <dbReference type="ARBA" id="ARBA00022771"/>
    </source>
</evidence>
<dbReference type="OrthoDB" id="44867at2759"/>
<keyword evidence="3" id="KW-0862">Zinc</keyword>
<dbReference type="Gene3D" id="1.10.472.30">
    <property type="entry name" value="Transcription elongation factor S-II, central domain"/>
    <property type="match status" value="1"/>
</dbReference>
<feature type="region of interest" description="Disordered" evidence="5">
    <location>
        <begin position="142"/>
        <end position="162"/>
    </location>
</feature>
<dbReference type="STRING" id="1198029.A0A1U7LVB3"/>
<dbReference type="GO" id="GO:0005634">
    <property type="term" value="C:nucleus"/>
    <property type="evidence" value="ECO:0007669"/>
    <property type="project" value="TreeGrafter"/>
</dbReference>
<dbReference type="PANTHER" id="PTHR11477">
    <property type="entry name" value="TRANSCRIPTION FACTOR S-II ZINC FINGER DOMAIN-CONTAINING PROTEIN"/>
    <property type="match status" value="1"/>
</dbReference>
<dbReference type="SMART" id="SM00510">
    <property type="entry name" value="TFS2M"/>
    <property type="match status" value="1"/>
</dbReference>